<dbReference type="SUPFAM" id="SSF52922">
    <property type="entry name" value="TK C-terminal domain-like"/>
    <property type="match status" value="1"/>
</dbReference>
<dbReference type="VEuPathDB" id="FungiDB:JI435_123390"/>
<organism evidence="6 7">
    <name type="scientific">Phaeosphaeria nodorum (strain SN15 / ATCC MYA-4574 / FGSC 10173)</name>
    <name type="common">Glume blotch fungus</name>
    <name type="synonym">Parastagonospora nodorum</name>
    <dbReference type="NCBI Taxonomy" id="321614"/>
    <lineage>
        <taxon>Eukaryota</taxon>
        <taxon>Fungi</taxon>
        <taxon>Dikarya</taxon>
        <taxon>Ascomycota</taxon>
        <taxon>Pezizomycotina</taxon>
        <taxon>Dothideomycetes</taxon>
        <taxon>Pleosporomycetidae</taxon>
        <taxon>Pleosporales</taxon>
        <taxon>Pleosporineae</taxon>
        <taxon>Phaeosphaeriaceae</taxon>
        <taxon>Parastagonospora</taxon>
    </lineage>
</organism>
<dbReference type="PANTHER" id="PTHR42980:SF1">
    <property type="entry name" value="2-OXOISOVALERATE DEHYDROGENASE SUBUNIT BETA, MITOCHONDRIAL"/>
    <property type="match status" value="1"/>
</dbReference>
<dbReference type="InterPro" id="IPR009014">
    <property type="entry name" value="Transketo_C/PFOR_II"/>
</dbReference>
<dbReference type="SUPFAM" id="SSF52518">
    <property type="entry name" value="Thiamin diphosphate-binding fold (THDP-binding)"/>
    <property type="match status" value="1"/>
</dbReference>
<keyword evidence="3" id="KW-0560">Oxidoreductase</keyword>
<dbReference type="GO" id="GO:0160157">
    <property type="term" value="C:branched-chain alpha-ketoacid dehydrogenase complex"/>
    <property type="evidence" value="ECO:0000318"/>
    <property type="project" value="GO_Central"/>
</dbReference>
<protein>
    <recommendedName>
        <fullName evidence="2">3-methyl-2-oxobutanoate dehydrogenase (2-methylpropanoyl-transferring)</fullName>
        <ecNumber evidence="2">1.2.4.4</ecNumber>
    </recommendedName>
</protein>
<dbReference type="EMBL" id="CH445346">
    <property type="protein sequence ID" value="EAT80152.2"/>
    <property type="molecule type" value="Genomic_DNA"/>
</dbReference>
<comment type="catalytic activity">
    <reaction evidence="4">
        <text>N(6)-[(R)-lipoyl]-L-lysyl-[protein] + 3-methyl-2-oxobutanoate + H(+) = N(6)-[(R)-S(8)-2-methylpropanoyldihydrolipoyl]-L-lysyl-[protein] + CO2</text>
        <dbReference type="Rhea" id="RHEA:13457"/>
        <dbReference type="Rhea" id="RHEA-COMP:10474"/>
        <dbReference type="Rhea" id="RHEA-COMP:10497"/>
        <dbReference type="ChEBI" id="CHEBI:11851"/>
        <dbReference type="ChEBI" id="CHEBI:15378"/>
        <dbReference type="ChEBI" id="CHEBI:16526"/>
        <dbReference type="ChEBI" id="CHEBI:83099"/>
        <dbReference type="ChEBI" id="CHEBI:83142"/>
        <dbReference type="EC" id="1.2.4.4"/>
    </reaction>
    <physiologicalReaction direction="left-to-right" evidence="4">
        <dbReference type="Rhea" id="RHEA:13458"/>
    </physiologicalReaction>
</comment>
<evidence type="ECO:0000256" key="4">
    <source>
        <dbReference type="ARBA" id="ARBA00051764"/>
    </source>
</evidence>
<evidence type="ECO:0000313" key="6">
    <source>
        <dbReference type="EMBL" id="EAT80152.2"/>
    </source>
</evidence>
<dbReference type="GO" id="GO:0003863">
    <property type="term" value="F:branched-chain 2-oxo acid dehydrogenase activity"/>
    <property type="evidence" value="ECO:0007669"/>
    <property type="project" value="UniProtKB-EC"/>
</dbReference>
<evidence type="ECO:0000313" key="7">
    <source>
        <dbReference type="Proteomes" id="UP000001055"/>
    </source>
</evidence>
<evidence type="ECO:0000259" key="5">
    <source>
        <dbReference type="SMART" id="SM00861"/>
    </source>
</evidence>
<reference evidence="7" key="1">
    <citation type="journal article" date="2007" name="Plant Cell">
        <title>Dothideomycete-plant interactions illuminated by genome sequencing and EST analysis of the wheat pathogen Stagonospora nodorum.</title>
        <authorList>
            <person name="Hane J.K."/>
            <person name="Lowe R.G."/>
            <person name="Solomon P.S."/>
            <person name="Tan K.C."/>
            <person name="Schoch C.L."/>
            <person name="Spatafora J.W."/>
            <person name="Crous P.W."/>
            <person name="Kodira C."/>
            <person name="Birren B.W."/>
            <person name="Galagan J.E."/>
            <person name="Torriani S.F."/>
            <person name="McDonald B.A."/>
            <person name="Oliver R.P."/>
        </authorList>
    </citation>
    <scope>NUCLEOTIDE SEQUENCE [LARGE SCALE GENOMIC DNA]</scope>
    <source>
        <strain evidence="7">SN15 / ATCC MYA-4574 / FGSC 10173</strain>
    </source>
</reference>
<dbReference type="SMART" id="SM00861">
    <property type="entry name" value="Transket_pyr"/>
    <property type="match status" value="1"/>
</dbReference>
<name>Q0U7C5_PHANO</name>
<dbReference type="FunFam" id="3.40.50.970:FF:000001">
    <property type="entry name" value="Pyruvate dehydrogenase E1 beta subunit"/>
    <property type="match status" value="1"/>
</dbReference>
<evidence type="ECO:0000256" key="1">
    <source>
        <dbReference type="ARBA" id="ARBA00001964"/>
    </source>
</evidence>
<dbReference type="GeneID" id="5979470"/>
<dbReference type="FunFam" id="3.40.50.920:FF:000001">
    <property type="entry name" value="Pyruvate dehydrogenase E1 beta subunit"/>
    <property type="match status" value="1"/>
</dbReference>
<dbReference type="CDD" id="cd07036">
    <property type="entry name" value="TPP_PYR_E1-PDHc-beta_like"/>
    <property type="match status" value="1"/>
</dbReference>
<dbReference type="Gene3D" id="3.40.50.970">
    <property type="match status" value="1"/>
</dbReference>
<accession>Q0U7C5</accession>
<dbReference type="RefSeq" id="XP_001802561.1">
    <property type="nucleotide sequence ID" value="XM_001802509.1"/>
</dbReference>
<sequence length="496" mass="54017">MASKTPSIRALSRYLLRPQAPHSHCQHQRKQYSAAAAGARLNGTVEYDTTPILNHTSKSTLANPELPAEIRKGQTKRINLYTAVNEALRHALQTDERVLVFGEDIQFGGVFRCTMNLAADFGTERVFNTPLSEQGLVGFAVGAAAEGMRPVAEIQFADYVFPAFDQIHNEVAKYRYRSGSTGANCGGLVIRMPSGSVGHGALYHTQSPEALFTHTPGLRVVIPRSPIQAKGLLLSAIRCNDPVIFMEPKILYRAAVEQVPVDAFHLPLDKAEVIKPGKHVTIISYGTPLYTCSAAIAAAEKDFGCSVELIDLRTIYPWDRETVLNSVKKTGRAIVVHESMMNAGVGAEVAATIQEKAFLRLEAPVKRVAGWATHTGLMFEQFIIPDVTPSHVMVHHSLAHSTPFYIVSHLTVVQTLSFVALLYGHTCLALYTTSSNFSFSIPRTLTNNSTLNPISKSFIDPTKCTVLSTTLSSGFEGILTPSVGATAFMADWKHAP</sequence>
<dbReference type="HOGENOM" id="CLU_012907_1_0_1"/>
<dbReference type="KEGG" id="pno:SNOG_12339"/>
<dbReference type="InterPro" id="IPR005475">
    <property type="entry name" value="Transketolase-like_Pyr-bd"/>
</dbReference>
<dbReference type="PANTHER" id="PTHR42980">
    <property type="entry name" value="2-OXOISOVALERATE DEHYDROGENASE SUBUNIT BETA-RELATED"/>
    <property type="match status" value="1"/>
</dbReference>
<dbReference type="eggNOG" id="KOG0525">
    <property type="taxonomic scope" value="Eukaryota"/>
</dbReference>
<dbReference type="Proteomes" id="UP000001055">
    <property type="component" value="Unassembled WGS sequence"/>
</dbReference>
<dbReference type="InParanoid" id="Q0U7C5"/>
<gene>
    <name evidence="6" type="ORF">SNOG_12339</name>
</gene>
<dbReference type="Pfam" id="PF02780">
    <property type="entry name" value="Transketolase_C"/>
    <property type="match status" value="1"/>
</dbReference>
<dbReference type="InterPro" id="IPR033248">
    <property type="entry name" value="Transketolase_C"/>
</dbReference>
<dbReference type="GO" id="GO:0009083">
    <property type="term" value="P:branched-chain amino acid catabolic process"/>
    <property type="evidence" value="ECO:0000318"/>
    <property type="project" value="GO_Central"/>
</dbReference>
<dbReference type="Gene3D" id="3.40.50.920">
    <property type="match status" value="1"/>
</dbReference>
<dbReference type="InterPro" id="IPR029061">
    <property type="entry name" value="THDP-binding"/>
</dbReference>
<dbReference type="GO" id="GO:0006091">
    <property type="term" value="P:generation of precursor metabolites and energy"/>
    <property type="evidence" value="ECO:0007669"/>
    <property type="project" value="UniProtKB-ARBA"/>
</dbReference>
<dbReference type="EC" id="1.2.4.4" evidence="2"/>
<dbReference type="GO" id="GO:0007584">
    <property type="term" value="P:response to nutrient"/>
    <property type="evidence" value="ECO:0000318"/>
    <property type="project" value="GO_Central"/>
</dbReference>
<evidence type="ECO:0000256" key="3">
    <source>
        <dbReference type="ARBA" id="ARBA00023002"/>
    </source>
</evidence>
<dbReference type="STRING" id="321614.Q0U7C5"/>
<evidence type="ECO:0000256" key="2">
    <source>
        <dbReference type="ARBA" id="ARBA00012277"/>
    </source>
</evidence>
<proteinExistence type="predicted"/>
<feature type="domain" description="Transketolase-like pyrimidine-binding" evidence="5">
    <location>
        <begin position="78"/>
        <end position="254"/>
    </location>
</feature>
<dbReference type="AlphaFoldDB" id="Q0U7C5"/>
<comment type="cofactor">
    <cofactor evidence="1">
        <name>thiamine diphosphate</name>
        <dbReference type="ChEBI" id="CHEBI:58937"/>
    </cofactor>
</comment>
<dbReference type="Pfam" id="PF02779">
    <property type="entry name" value="Transket_pyr"/>
    <property type="match status" value="1"/>
</dbReference>